<protein>
    <submittedName>
        <fullName evidence="3">Predicted protein</fullName>
    </submittedName>
</protein>
<dbReference type="RefSeq" id="XP_003062969.1">
    <property type="nucleotide sequence ID" value="XM_003062923.1"/>
</dbReference>
<evidence type="ECO:0000259" key="2">
    <source>
        <dbReference type="Pfam" id="PF14703"/>
    </source>
</evidence>
<evidence type="ECO:0000313" key="3">
    <source>
        <dbReference type="EMBL" id="EEH52908.1"/>
    </source>
</evidence>
<accession>C1N4B0</accession>
<dbReference type="GO" id="GO:0005227">
    <property type="term" value="F:calcium-activated cation channel activity"/>
    <property type="evidence" value="ECO:0007669"/>
    <property type="project" value="InterPro"/>
</dbReference>
<dbReference type="InterPro" id="IPR027815">
    <property type="entry name" value="CSC1/OSCA1-like_cyt"/>
</dbReference>
<dbReference type="InterPro" id="IPR045122">
    <property type="entry name" value="Csc1-like"/>
</dbReference>
<name>C1N4B0_MICPC</name>
<dbReference type="PANTHER" id="PTHR13018:SF5">
    <property type="entry name" value="RE44586P"/>
    <property type="match status" value="1"/>
</dbReference>
<evidence type="ECO:0000313" key="4">
    <source>
        <dbReference type="Proteomes" id="UP000001876"/>
    </source>
</evidence>
<dbReference type="OrthoDB" id="498693at2759"/>
<proteinExistence type="predicted"/>
<dbReference type="GO" id="GO:0005886">
    <property type="term" value="C:plasma membrane"/>
    <property type="evidence" value="ECO:0007669"/>
    <property type="project" value="TreeGrafter"/>
</dbReference>
<dbReference type="AlphaFoldDB" id="C1N4B0"/>
<reference evidence="3 4" key="1">
    <citation type="journal article" date="2009" name="Science">
        <title>Green evolution and dynamic adaptations revealed by genomes of the marine picoeukaryotes Micromonas.</title>
        <authorList>
            <person name="Worden A.Z."/>
            <person name="Lee J.H."/>
            <person name="Mock T."/>
            <person name="Rouze P."/>
            <person name="Simmons M.P."/>
            <person name="Aerts A.L."/>
            <person name="Allen A.E."/>
            <person name="Cuvelier M.L."/>
            <person name="Derelle E."/>
            <person name="Everett M.V."/>
            <person name="Foulon E."/>
            <person name="Grimwood J."/>
            <person name="Gundlach H."/>
            <person name="Henrissat B."/>
            <person name="Napoli C."/>
            <person name="McDonald S.M."/>
            <person name="Parker M.S."/>
            <person name="Rombauts S."/>
            <person name="Salamov A."/>
            <person name="Von Dassow P."/>
            <person name="Badger J.H."/>
            <person name="Coutinho P.M."/>
            <person name="Demir E."/>
            <person name="Dubchak I."/>
            <person name="Gentemann C."/>
            <person name="Eikrem W."/>
            <person name="Gready J.E."/>
            <person name="John U."/>
            <person name="Lanier W."/>
            <person name="Lindquist E.A."/>
            <person name="Lucas S."/>
            <person name="Mayer K.F."/>
            <person name="Moreau H."/>
            <person name="Not F."/>
            <person name="Otillar R."/>
            <person name="Panaud O."/>
            <person name="Pangilinan J."/>
            <person name="Paulsen I."/>
            <person name="Piegu B."/>
            <person name="Poliakov A."/>
            <person name="Robbens S."/>
            <person name="Schmutz J."/>
            <person name="Toulza E."/>
            <person name="Wyss T."/>
            <person name="Zelensky A."/>
            <person name="Zhou K."/>
            <person name="Armbrust E.V."/>
            <person name="Bhattacharya D."/>
            <person name="Goodenough U.W."/>
            <person name="Van de Peer Y."/>
            <person name="Grigoriev I.V."/>
        </authorList>
    </citation>
    <scope>NUCLEOTIDE SEQUENCE [LARGE SCALE GENOMIC DNA]</scope>
    <source>
        <strain evidence="3 4">CCMP1545</strain>
    </source>
</reference>
<dbReference type="GeneID" id="9688409"/>
<dbReference type="KEGG" id="mpp:MICPUCDRAFT_66714"/>
<feature type="region of interest" description="Disordered" evidence="1">
    <location>
        <begin position="1"/>
        <end position="45"/>
    </location>
</feature>
<gene>
    <name evidence="3" type="ORF">MICPUCDRAFT_66714</name>
</gene>
<feature type="domain" description="CSC1/OSCA1-like cytosolic" evidence="2">
    <location>
        <begin position="109"/>
        <end position="243"/>
    </location>
</feature>
<keyword evidence="4" id="KW-1185">Reference proteome</keyword>
<organism evidence="4">
    <name type="scientific">Micromonas pusilla (strain CCMP1545)</name>
    <name type="common">Picoplanktonic green alga</name>
    <dbReference type="NCBI Taxonomy" id="564608"/>
    <lineage>
        <taxon>Eukaryota</taxon>
        <taxon>Viridiplantae</taxon>
        <taxon>Chlorophyta</taxon>
        <taxon>Mamiellophyceae</taxon>
        <taxon>Mamiellales</taxon>
        <taxon>Mamiellaceae</taxon>
        <taxon>Micromonas</taxon>
    </lineage>
</organism>
<evidence type="ECO:0000256" key="1">
    <source>
        <dbReference type="SAM" id="MobiDB-lite"/>
    </source>
</evidence>
<feature type="region of interest" description="Disordered" evidence="1">
    <location>
        <begin position="290"/>
        <end position="314"/>
    </location>
</feature>
<feature type="compositionally biased region" description="Low complexity" evidence="1">
    <location>
        <begin position="290"/>
        <end position="303"/>
    </location>
</feature>
<dbReference type="EMBL" id="GG663747">
    <property type="protein sequence ID" value="EEH52908.1"/>
    <property type="molecule type" value="Genomic_DNA"/>
</dbReference>
<feature type="compositionally biased region" description="Gly residues" evidence="1">
    <location>
        <begin position="19"/>
        <end position="34"/>
    </location>
</feature>
<sequence>MEPPDAMDAMERGGATSRKGGGGKGGGGFSFGDGGIEKTKSQQKGAARAARFIQMPCPDVDGRRTVNTYDPEAHRIVSVWAANYVVLMTDLVPTRYVEDDGRIVEHFPTDAVEDMFESLFPDDFRGIIPVFDHRPTDRLLDKRDELYNTVVKLRRKEAGKYQTRYTKRDWRVLTVVDAAVDDLKKCEREIVIAREAALSGEPGPSCFCVFATQKAAAEAAQCLLHSGSRRNFPAPGPDNVNWQTLMTVQAQQTPRVRHHAVRVLADHLPVEHLHRGTTYTTQQQLGCCFRSPQTSSSSSSSSERYTRRSSDSYSLTRGSYAGPCANICAS</sequence>
<dbReference type="PANTHER" id="PTHR13018">
    <property type="entry name" value="PROBABLE MEMBRANE PROTEIN DUF221-RELATED"/>
    <property type="match status" value="1"/>
</dbReference>
<dbReference type="Proteomes" id="UP000001876">
    <property type="component" value="Unassembled WGS sequence"/>
</dbReference>
<dbReference type="Pfam" id="PF14703">
    <property type="entry name" value="PHM7_cyt"/>
    <property type="match status" value="1"/>
</dbReference>